<keyword evidence="3" id="KW-1185">Reference proteome</keyword>
<evidence type="ECO:0000259" key="1">
    <source>
        <dbReference type="Pfam" id="PF01636"/>
    </source>
</evidence>
<accession>A0ABQ3YLV0</accession>
<evidence type="ECO:0000313" key="2">
    <source>
        <dbReference type="EMBL" id="GID80969.1"/>
    </source>
</evidence>
<reference evidence="2 3" key="1">
    <citation type="submission" date="2021-01" db="EMBL/GenBank/DDBJ databases">
        <title>Whole genome shotgun sequence of Actinoplanes deccanensis NBRC 13994.</title>
        <authorList>
            <person name="Komaki H."/>
            <person name="Tamura T."/>
        </authorList>
    </citation>
    <scope>NUCLEOTIDE SEQUENCE [LARGE SCALE GENOMIC DNA]</scope>
    <source>
        <strain evidence="2 3">NBRC 13994</strain>
    </source>
</reference>
<dbReference type="Proteomes" id="UP000609879">
    <property type="component" value="Unassembled WGS sequence"/>
</dbReference>
<dbReference type="EMBL" id="BOMI01000214">
    <property type="protein sequence ID" value="GID80969.1"/>
    <property type="molecule type" value="Genomic_DNA"/>
</dbReference>
<evidence type="ECO:0000313" key="3">
    <source>
        <dbReference type="Proteomes" id="UP000609879"/>
    </source>
</evidence>
<organism evidence="2 3">
    <name type="scientific">Paractinoplanes deccanensis</name>
    <dbReference type="NCBI Taxonomy" id="113561"/>
    <lineage>
        <taxon>Bacteria</taxon>
        <taxon>Bacillati</taxon>
        <taxon>Actinomycetota</taxon>
        <taxon>Actinomycetes</taxon>
        <taxon>Micromonosporales</taxon>
        <taxon>Micromonosporaceae</taxon>
        <taxon>Paractinoplanes</taxon>
    </lineage>
</organism>
<sequence>MRLESEDGERTVLRLMTKEPWRTYSEELLHREAATQRRLAATAIPAPRSLGADPAGDEAGAPAHLMSWLPGRLRLDSAAAEVLDGLARLLAEIPLGRREAADFQFVGDPGQANSSTMDGTATVVGARVSAPGAAGADIPGYVPA</sequence>
<dbReference type="InterPro" id="IPR011009">
    <property type="entry name" value="Kinase-like_dom_sf"/>
</dbReference>
<comment type="caution">
    <text evidence="2">The sequence shown here is derived from an EMBL/GenBank/DDBJ whole genome shotgun (WGS) entry which is preliminary data.</text>
</comment>
<dbReference type="Pfam" id="PF01636">
    <property type="entry name" value="APH"/>
    <property type="match status" value="1"/>
</dbReference>
<gene>
    <name evidence="2" type="ORF">Ade02nite_96100</name>
</gene>
<dbReference type="InterPro" id="IPR002575">
    <property type="entry name" value="Aminoglycoside_PTrfase"/>
</dbReference>
<dbReference type="SUPFAM" id="SSF56112">
    <property type="entry name" value="Protein kinase-like (PK-like)"/>
    <property type="match status" value="1"/>
</dbReference>
<protein>
    <recommendedName>
        <fullName evidence="1">Aminoglycoside phosphotransferase domain-containing protein</fullName>
    </recommendedName>
</protein>
<proteinExistence type="predicted"/>
<feature type="domain" description="Aminoglycoside phosphotransferase" evidence="1">
    <location>
        <begin position="4"/>
        <end position="109"/>
    </location>
</feature>
<name>A0ABQ3YLV0_9ACTN</name>